<dbReference type="KEGG" id="slr:L21SP2_1598"/>
<dbReference type="GO" id="GO:0016020">
    <property type="term" value="C:membrane"/>
    <property type="evidence" value="ECO:0007669"/>
    <property type="project" value="UniProtKB-SubCell"/>
</dbReference>
<dbReference type="STRING" id="1307761.L21SP2_1598"/>
<sequence length="339" mass="38964">MNKATRRLIIVLSIIVVLGILFFALGPFYVLNEGEQAVILRFGQIVRSDTEAGLKFKTPFIDNVVVYSKKIQPWDGDPKEMPTVGGEFIILDTTARWRISDPEQFYSRLGNMTAAYRRLDDIIESGVRTVVSQNTLNSIVRDSNQINEVEVKSEELENLSINTEGFDQREFQRQLEQATSTGSQPNIQRGRSELTADALATSRPTVEDLGIELIDLVIRHVRYSDDLIDRVYDRMISERNRVAEFYRSFGEGQRQELLGQLENEKRRIISEGYEEAEIIKGEADAQAARIYSQAYAQDPQFFEFWRAVESYRRTVPGFNKTLSTDMDYFNFLYSSEGNR</sequence>
<keyword evidence="4 7" id="KW-1133">Transmembrane helix</keyword>
<organism evidence="9 10">
    <name type="scientific">Salinispira pacifica</name>
    <dbReference type="NCBI Taxonomy" id="1307761"/>
    <lineage>
        <taxon>Bacteria</taxon>
        <taxon>Pseudomonadati</taxon>
        <taxon>Spirochaetota</taxon>
        <taxon>Spirochaetia</taxon>
        <taxon>Spirochaetales</taxon>
        <taxon>Spirochaetaceae</taxon>
        <taxon>Salinispira</taxon>
    </lineage>
</organism>
<proteinExistence type="inferred from homology"/>
<reference evidence="9 10" key="1">
    <citation type="journal article" date="2015" name="Stand. Genomic Sci.">
        <title>Complete genome sequence and description of Salinispira pacifica gen. nov., sp. nov., a novel spirochaete isolated form a hypersaline microbial mat.</title>
        <authorList>
            <person name="Ben Hania W."/>
            <person name="Joseph M."/>
            <person name="Schumann P."/>
            <person name="Bunk B."/>
            <person name="Fiebig A."/>
            <person name="Sproer C."/>
            <person name="Klenk H.P."/>
            <person name="Fardeau M.L."/>
            <person name="Spring S."/>
        </authorList>
    </citation>
    <scope>NUCLEOTIDE SEQUENCE [LARGE SCALE GENOMIC DNA]</scope>
    <source>
        <strain evidence="9 10">L21-RPul-D2</strain>
    </source>
</reference>
<dbReference type="Gene3D" id="3.30.479.30">
    <property type="entry name" value="Band 7 domain"/>
    <property type="match status" value="1"/>
</dbReference>
<comment type="function">
    <text evidence="6">HflC and HflK could regulate a protease.</text>
</comment>
<evidence type="ECO:0000256" key="2">
    <source>
        <dbReference type="ARBA" id="ARBA00007862"/>
    </source>
</evidence>
<dbReference type="MEROPS" id="I87.001"/>
<dbReference type="AlphaFoldDB" id="V5WH85"/>
<dbReference type="SUPFAM" id="SSF117892">
    <property type="entry name" value="Band 7/SPFH domain"/>
    <property type="match status" value="2"/>
</dbReference>
<dbReference type="PANTHER" id="PTHR42911:SF1">
    <property type="entry name" value="MODULATOR OF FTSH PROTEASE HFLC"/>
    <property type="match status" value="1"/>
</dbReference>
<evidence type="ECO:0000313" key="10">
    <source>
        <dbReference type="Proteomes" id="UP000018680"/>
    </source>
</evidence>
<feature type="domain" description="Band 7" evidence="8">
    <location>
        <begin position="26"/>
        <end position="235"/>
    </location>
</feature>
<dbReference type="NCBIfam" id="TIGR01932">
    <property type="entry name" value="hflC"/>
    <property type="match status" value="1"/>
</dbReference>
<evidence type="ECO:0000256" key="4">
    <source>
        <dbReference type="ARBA" id="ARBA00022989"/>
    </source>
</evidence>
<evidence type="ECO:0000256" key="1">
    <source>
        <dbReference type="ARBA" id="ARBA00004167"/>
    </source>
</evidence>
<comment type="subcellular location">
    <subcellularLocation>
        <location evidence="1">Membrane</location>
        <topology evidence="1">Single-pass membrane protein</topology>
    </subcellularLocation>
</comment>
<dbReference type="InterPro" id="IPR010200">
    <property type="entry name" value="HflC"/>
</dbReference>
<evidence type="ECO:0000256" key="5">
    <source>
        <dbReference type="ARBA" id="ARBA00023136"/>
    </source>
</evidence>
<dbReference type="Pfam" id="PF01145">
    <property type="entry name" value="Band_7"/>
    <property type="match status" value="1"/>
</dbReference>
<keyword evidence="3 7" id="KW-0812">Transmembrane</keyword>
<dbReference type="RefSeq" id="WP_024267905.1">
    <property type="nucleotide sequence ID" value="NC_023035.1"/>
</dbReference>
<evidence type="ECO:0000313" key="9">
    <source>
        <dbReference type="EMBL" id="AHC14985.1"/>
    </source>
</evidence>
<dbReference type="SMART" id="SM00244">
    <property type="entry name" value="PHB"/>
    <property type="match status" value="1"/>
</dbReference>
<keyword evidence="5 7" id="KW-0472">Membrane</keyword>
<comment type="similarity">
    <text evidence="2 6">Belongs to the band 7/mec-2 family. HflC subfamily.</text>
</comment>
<dbReference type="OrthoDB" id="9809197at2"/>
<dbReference type="InterPro" id="IPR036013">
    <property type="entry name" value="Band_7/SPFH_dom_sf"/>
</dbReference>
<dbReference type="PANTHER" id="PTHR42911">
    <property type="entry name" value="MODULATOR OF FTSH PROTEASE HFLC"/>
    <property type="match status" value="1"/>
</dbReference>
<protein>
    <recommendedName>
        <fullName evidence="6">Protein HflC</fullName>
    </recommendedName>
</protein>
<dbReference type="PIRSF" id="PIRSF005651">
    <property type="entry name" value="HflC"/>
    <property type="match status" value="1"/>
</dbReference>
<evidence type="ECO:0000256" key="7">
    <source>
        <dbReference type="SAM" id="Phobius"/>
    </source>
</evidence>
<name>V5WH85_9SPIO</name>
<gene>
    <name evidence="9" type="ORF">L21SP2_1598</name>
</gene>
<evidence type="ECO:0000259" key="8">
    <source>
        <dbReference type="SMART" id="SM00244"/>
    </source>
</evidence>
<feature type="transmembrane region" description="Helical" evidence="7">
    <location>
        <begin position="7"/>
        <end position="31"/>
    </location>
</feature>
<dbReference type="PATRIC" id="fig|1307761.3.peg.1593"/>
<evidence type="ECO:0000256" key="6">
    <source>
        <dbReference type="PIRNR" id="PIRNR005651"/>
    </source>
</evidence>
<keyword evidence="10" id="KW-1185">Reference proteome</keyword>
<dbReference type="Proteomes" id="UP000018680">
    <property type="component" value="Chromosome"/>
</dbReference>
<dbReference type="CDD" id="cd03405">
    <property type="entry name" value="SPFH_HflC"/>
    <property type="match status" value="1"/>
</dbReference>
<evidence type="ECO:0000256" key="3">
    <source>
        <dbReference type="ARBA" id="ARBA00022692"/>
    </source>
</evidence>
<accession>V5WH85</accession>
<dbReference type="eggNOG" id="COG0330">
    <property type="taxonomic scope" value="Bacteria"/>
</dbReference>
<dbReference type="HOGENOM" id="CLU_059167_1_1_12"/>
<dbReference type="InterPro" id="IPR001107">
    <property type="entry name" value="Band_7"/>
</dbReference>
<dbReference type="EMBL" id="CP006939">
    <property type="protein sequence ID" value="AHC14985.1"/>
    <property type="molecule type" value="Genomic_DNA"/>
</dbReference>